<dbReference type="Proteomes" id="UP000574717">
    <property type="component" value="Unassembled WGS sequence"/>
</dbReference>
<protein>
    <recommendedName>
        <fullName evidence="1">biotin carboxylase</fullName>
        <ecNumber evidence="1">6.3.4.14</ecNumber>
    </recommendedName>
</protein>
<evidence type="ECO:0000259" key="8">
    <source>
        <dbReference type="PROSITE" id="PS50975"/>
    </source>
</evidence>
<keyword evidence="5" id="KW-0460">Magnesium</keyword>
<dbReference type="EC" id="6.3.4.14" evidence="1"/>
<keyword evidence="3 7" id="KW-0547">Nucleotide-binding</keyword>
<proteinExistence type="predicted"/>
<dbReference type="InterPro" id="IPR011761">
    <property type="entry name" value="ATP-grasp"/>
</dbReference>
<keyword evidence="4 7" id="KW-0067">ATP-binding</keyword>
<evidence type="ECO:0000256" key="1">
    <source>
        <dbReference type="ARBA" id="ARBA00013263"/>
    </source>
</evidence>
<dbReference type="GO" id="GO:0004075">
    <property type="term" value="F:biotin carboxylase activity"/>
    <property type="evidence" value="ECO:0007669"/>
    <property type="project" value="UniProtKB-EC"/>
</dbReference>
<sequence length="471" mass="52187">MFKKVLIANRGEIAIRIIRALREMEVTSVAVYSDSDKESLHVLYADLAYPLFGDREIETYMDIEKIIKLAKNVGADAIHPGYGFLSEKEEFAKACEEAGIVFIGPSSKVIGLMGNKIAARKLMIASGVPVVPGMEEAVSDPEKAQKIAGTIGYPVLIKAAAGGGGVGMRAVQKEEDFPVMLERAQQQAGSVFGDASVFIEKYMDSPRHIEFQLLADNHGNIVHLGERECSIQRRYQKIIEESPSTALTPETRQKMGEVAVAAGRAVNYQGAGTIEFIYSNGDFYFLEMNTRIQVEHPVTEMLTGVDLVKSQIKIAAGHPLPFGQEDIRFNGHTIECRICAEDPLNGFSPSPHRIKGYRSPGGFGIRIDSGVHLNYEIPTHYDSMISKLLAWGNDRDEAIARMRRALREYIIIGPKTNIPYLRAVMDSAVFKRGQINTKFIEDHPHLFEDAKIFVAKDEAIHKKLASLLKAH</sequence>
<evidence type="ECO:0000313" key="10">
    <source>
        <dbReference type="EMBL" id="GFP19783.1"/>
    </source>
</evidence>
<evidence type="ECO:0000256" key="4">
    <source>
        <dbReference type="ARBA" id="ARBA00022840"/>
    </source>
</evidence>
<feature type="domain" description="Biotin carboxylation" evidence="9">
    <location>
        <begin position="1"/>
        <end position="445"/>
    </location>
</feature>
<dbReference type="PROSITE" id="PS00867">
    <property type="entry name" value="CPSASE_2"/>
    <property type="match status" value="1"/>
</dbReference>
<dbReference type="Pfam" id="PF02785">
    <property type="entry name" value="Biotin_carb_C"/>
    <property type="match status" value="1"/>
</dbReference>
<evidence type="ECO:0000259" key="9">
    <source>
        <dbReference type="PROSITE" id="PS50979"/>
    </source>
</evidence>
<organism evidence="10 11">
    <name type="scientific">Candidatus Hakubella thermalkaliphila</name>
    <dbReference type="NCBI Taxonomy" id="2754717"/>
    <lineage>
        <taxon>Bacteria</taxon>
        <taxon>Bacillati</taxon>
        <taxon>Actinomycetota</taxon>
        <taxon>Actinomycetota incertae sedis</taxon>
        <taxon>Candidatus Hakubellales</taxon>
        <taxon>Candidatus Hakubellaceae</taxon>
        <taxon>Candidatus Hakubella</taxon>
    </lineage>
</organism>
<dbReference type="GO" id="GO:0005524">
    <property type="term" value="F:ATP binding"/>
    <property type="evidence" value="ECO:0007669"/>
    <property type="project" value="UniProtKB-UniRule"/>
</dbReference>
<dbReference type="InterPro" id="IPR050856">
    <property type="entry name" value="Biotin_carboxylase_complex"/>
</dbReference>
<dbReference type="PROSITE" id="PS50975">
    <property type="entry name" value="ATP_GRASP"/>
    <property type="match status" value="1"/>
</dbReference>
<dbReference type="InterPro" id="IPR004549">
    <property type="entry name" value="Acetyl_CoA_COase_biotin_COase"/>
</dbReference>
<name>A0A6V8NHU8_9ACTN</name>
<dbReference type="SUPFAM" id="SSF52440">
    <property type="entry name" value="PreATP-grasp domain"/>
    <property type="match status" value="1"/>
</dbReference>
<dbReference type="EMBL" id="BLRU01000140">
    <property type="protein sequence ID" value="GFP19783.1"/>
    <property type="molecule type" value="Genomic_DNA"/>
</dbReference>
<dbReference type="NCBIfam" id="NF006367">
    <property type="entry name" value="PRK08591.1"/>
    <property type="match status" value="1"/>
</dbReference>
<dbReference type="PROSITE" id="PS50979">
    <property type="entry name" value="BC"/>
    <property type="match status" value="1"/>
</dbReference>
<dbReference type="FunFam" id="3.40.50.20:FF:000010">
    <property type="entry name" value="Propionyl-CoA carboxylase subunit alpha"/>
    <property type="match status" value="1"/>
</dbReference>
<dbReference type="AlphaFoldDB" id="A0A6V8NHU8"/>
<dbReference type="GO" id="GO:2001295">
    <property type="term" value="P:malonyl-CoA biosynthetic process"/>
    <property type="evidence" value="ECO:0007669"/>
    <property type="project" value="UniProtKB-UniPathway"/>
</dbReference>
<dbReference type="NCBIfam" id="TIGR00514">
    <property type="entry name" value="accC"/>
    <property type="match status" value="1"/>
</dbReference>
<dbReference type="UniPathway" id="UPA00655">
    <property type="reaction ID" value="UER00711"/>
</dbReference>
<reference evidence="10 11" key="1">
    <citation type="journal article" date="2020" name="Front. Microbiol.">
        <title>Single-cell genomics of novel Actinobacteria with the Wood-Ljungdahl pathway discovered in a serpentinizing system.</title>
        <authorList>
            <person name="Merino N."/>
            <person name="Kawai M."/>
            <person name="Boyd E.S."/>
            <person name="Colman D.R."/>
            <person name="McGlynn S.E."/>
            <person name="Nealson K.H."/>
            <person name="Kurokawa K."/>
            <person name="Hongoh Y."/>
        </authorList>
    </citation>
    <scope>NUCLEOTIDE SEQUENCE [LARGE SCALE GENOMIC DNA]</scope>
    <source>
        <strain evidence="10 11">S03</strain>
    </source>
</reference>
<dbReference type="InterPro" id="IPR005482">
    <property type="entry name" value="Biotin_COase_C"/>
</dbReference>
<dbReference type="InterPro" id="IPR011054">
    <property type="entry name" value="Rudment_hybrid_motif"/>
</dbReference>
<accession>A0A6V8NHU8</accession>
<dbReference type="InterPro" id="IPR016185">
    <property type="entry name" value="PreATP-grasp_dom_sf"/>
</dbReference>
<dbReference type="Pfam" id="PF00289">
    <property type="entry name" value="Biotin_carb_N"/>
    <property type="match status" value="1"/>
</dbReference>
<dbReference type="PANTHER" id="PTHR18866:SF33">
    <property type="entry name" value="METHYLCROTONOYL-COA CARBOXYLASE SUBUNIT ALPHA, MITOCHONDRIAL-RELATED"/>
    <property type="match status" value="1"/>
</dbReference>
<dbReference type="SUPFAM" id="SSF51246">
    <property type="entry name" value="Rudiment single hybrid motif"/>
    <property type="match status" value="1"/>
</dbReference>
<dbReference type="PANTHER" id="PTHR18866">
    <property type="entry name" value="CARBOXYLASE:PYRUVATE/ACETYL-COA/PROPIONYL-COA CARBOXYLASE"/>
    <property type="match status" value="1"/>
</dbReference>
<evidence type="ECO:0000313" key="11">
    <source>
        <dbReference type="Proteomes" id="UP000574717"/>
    </source>
</evidence>
<keyword evidence="2" id="KW-0436">Ligase</keyword>
<dbReference type="GO" id="GO:0046872">
    <property type="term" value="F:metal ion binding"/>
    <property type="evidence" value="ECO:0007669"/>
    <property type="project" value="InterPro"/>
</dbReference>
<dbReference type="InterPro" id="IPR005479">
    <property type="entry name" value="CPAse_ATP-bd"/>
</dbReference>
<feature type="domain" description="ATP-grasp" evidence="8">
    <location>
        <begin position="120"/>
        <end position="316"/>
    </location>
</feature>
<dbReference type="PROSITE" id="PS00866">
    <property type="entry name" value="CPSASE_1"/>
    <property type="match status" value="1"/>
</dbReference>
<evidence type="ECO:0000256" key="6">
    <source>
        <dbReference type="ARBA" id="ARBA00023267"/>
    </source>
</evidence>
<evidence type="ECO:0000256" key="5">
    <source>
        <dbReference type="ARBA" id="ARBA00022842"/>
    </source>
</evidence>
<dbReference type="SMART" id="SM00878">
    <property type="entry name" value="Biotin_carb_C"/>
    <property type="match status" value="1"/>
</dbReference>
<evidence type="ECO:0000256" key="3">
    <source>
        <dbReference type="ARBA" id="ARBA00022741"/>
    </source>
</evidence>
<dbReference type="Pfam" id="PF02786">
    <property type="entry name" value="CPSase_L_D2"/>
    <property type="match status" value="1"/>
</dbReference>
<dbReference type="RefSeq" id="WP_176237058.1">
    <property type="nucleotide sequence ID" value="NZ_BLRU01000140.1"/>
</dbReference>
<dbReference type="NCBIfam" id="NF006406">
    <property type="entry name" value="PRK08654.1"/>
    <property type="match status" value="1"/>
</dbReference>
<keyword evidence="6" id="KW-0092">Biotin</keyword>
<dbReference type="InterPro" id="IPR005481">
    <property type="entry name" value="BC-like_N"/>
</dbReference>
<gene>
    <name evidence="10" type="ORF">HKBW3S03_01287</name>
</gene>
<comment type="caution">
    <text evidence="10">The sequence shown here is derived from an EMBL/GenBank/DDBJ whole genome shotgun (WGS) entry which is preliminary data.</text>
</comment>
<dbReference type="FunFam" id="3.30.1490.20:FF:000003">
    <property type="entry name" value="acetyl-CoA carboxylase isoform X1"/>
    <property type="match status" value="1"/>
</dbReference>
<evidence type="ECO:0000256" key="2">
    <source>
        <dbReference type="ARBA" id="ARBA00022598"/>
    </source>
</evidence>
<dbReference type="SUPFAM" id="SSF56059">
    <property type="entry name" value="Glutathione synthetase ATP-binding domain-like"/>
    <property type="match status" value="1"/>
</dbReference>
<dbReference type="InterPro" id="IPR011764">
    <property type="entry name" value="Biotin_carboxylation_dom"/>
</dbReference>
<dbReference type="Gene3D" id="3.30.470.20">
    <property type="entry name" value="ATP-grasp fold, B domain"/>
    <property type="match status" value="1"/>
</dbReference>
<evidence type="ECO:0000256" key="7">
    <source>
        <dbReference type="PROSITE-ProRule" id="PRU00409"/>
    </source>
</evidence>